<evidence type="ECO:0000256" key="6">
    <source>
        <dbReference type="ARBA" id="ARBA00023002"/>
    </source>
</evidence>
<dbReference type="InterPro" id="IPR001433">
    <property type="entry name" value="OxRdtase_FAD/NAD-bd"/>
</dbReference>
<dbReference type="PROSITE" id="PS51384">
    <property type="entry name" value="FAD_FR"/>
    <property type="match status" value="1"/>
</dbReference>
<evidence type="ECO:0000256" key="8">
    <source>
        <dbReference type="ARBA" id="ARBA00023014"/>
    </source>
</evidence>
<organism evidence="11 12">
    <name type="scientific">Roseivirga pacifica</name>
    <dbReference type="NCBI Taxonomy" id="1267423"/>
    <lineage>
        <taxon>Bacteria</taxon>
        <taxon>Pseudomonadati</taxon>
        <taxon>Bacteroidota</taxon>
        <taxon>Cytophagia</taxon>
        <taxon>Cytophagales</taxon>
        <taxon>Roseivirgaceae</taxon>
        <taxon>Roseivirga</taxon>
    </lineage>
</organism>
<dbReference type="CDD" id="cd06214">
    <property type="entry name" value="PA_degradation_oxidoreductase_like"/>
    <property type="match status" value="1"/>
</dbReference>
<dbReference type="GO" id="GO:0016491">
    <property type="term" value="F:oxidoreductase activity"/>
    <property type="evidence" value="ECO:0007669"/>
    <property type="project" value="UniProtKB-KW"/>
</dbReference>
<keyword evidence="4" id="KW-0479">Metal-binding</keyword>
<feature type="domain" description="FAD-binding FR-type" evidence="10">
    <location>
        <begin position="19"/>
        <end position="122"/>
    </location>
</feature>
<dbReference type="SUPFAM" id="SSF52343">
    <property type="entry name" value="Ferredoxin reductase-like, C-terminal NADP-linked domain"/>
    <property type="match status" value="1"/>
</dbReference>
<evidence type="ECO:0000259" key="10">
    <source>
        <dbReference type="PROSITE" id="PS51384"/>
    </source>
</evidence>
<dbReference type="Proteomes" id="UP000199437">
    <property type="component" value="Unassembled WGS sequence"/>
</dbReference>
<dbReference type="STRING" id="1267423.SAMN05216290_3953"/>
<evidence type="ECO:0000259" key="9">
    <source>
        <dbReference type="PROSITE" id="PS51085"/>
    </source>
</evidence>
<dbReference type="InterPro" id="IPR001709">
    <property type="entry name" value="Flavoprot_Pyr_Nucl_cyt_Rdtase"/>
</dbReference>
<evidence type="ECO:0000256" key="3">
    <source>
        <dbReference type="ARBA" id="ARBA00022714"/>
    </source>
</evidence>
<dbReference type="PANTHER" id="PTHR47354:SF8">
    <property type="entry name" value="1,2-PHENYLACETYL-COA EPOXIDASE, SUBUNIT E"/>
    <property type="match status" value="1"/>
</dbReference>
<reference evidence="12" key="1">
    <citation type="submission" date="2016-10" db="EMBL/GenBank/DDBJ databases">
        <authorList>
            <person name="Varghese N."/>
            <person name="Submissions S."/>
        </authorList>
    </citation>
    <scope>NUCLEOTIDE SEQUENCE [LARGE SCALE GENOMIC DNA]</scope>
    <source>
        <strain evidence="12">CGMCC 1.12402</strain>
    </source>
</reference>
<comment type="cofactor">
    <cofactor evidence="1">
        <name>FAD</name>
        <dbReference type="ChEBI" id="CHEBI:57692"/>
    </cofactor>
</comment>
<keyword evidence="6" id="KW-0560">Oxidoreductase</keyword>
<name>A0A1I0RPQ9_9BACT</name>
<dbReference type="InterPro" id="IPR017938">
    <property type="entry name" value="Riboflavin_synthase-like_b-brl"/>
</dbReference>
<protein>
    <submittedName>
        <fullName evidence="11">Ring-1,2-phenylacetyl-CoA epoxidase subunit PaaE</fullName>
    </submittedName>
</protein>
<dbReference type="PRINTS" id="PR00371">
    <property type="entry name" value="FPNCR"/>
</dbReference>
<proteinExistence type="predicted"/>
<evidence type="ECO:0000256" key="1">
    <source>
        <dbReference type="ARBA" id="ARBA00001974"/>
    </source>
</evidence>
<dbReference type="SUPFAM" id="SSF54292">
    <property type="entry name" value="2Fe-2S ferredoxin-like"/>
    <property type="match status" value="1"/>
</dbReference>
<evidence type="ECO:0000256" key="4">
    <source>
        <dbReference type="ARBA" id="ARBA00022723"/>
    </source>
</evidence>
<accession>A0A1I0RPQ9</accession>
<dbReference type="Pfam" id="PF00175">
    <property type="entry name" value="NAD_binding_1"/>
    <property type="match status" value="1"/>
</dbReference>
<dbReference type="InterPro" id="IPR006058">
    <property type="entry name" value="2Fe2S_fd_BS"/>
</dbReference>
<dbReference type="PANTHER" id="PTHR47354">
    <property type="entry name" value="NADH OXIDOREDUCTASE HCR"/>
    <property type="match status" value="1"/>
</dbReference>
<dbReference type="InterPro" id="IPR050415">
    <property type="entry name" value="MRET"/>
</dbReference>
<dbReference type="PROSITE" id="PS51085">
    <property type="entry name" value="2FE2S_FER_2"/>
    <property type="match status" value="1"/>
</dbReference>
<dbReference type="GO" id="GO:0051537">
    <property type="term" value="F:2 iron, 2 sulfur cluster binding"/>
    <property type="evidence" value="ECO:0007669"/>
    <property type="project" value="UniProtKB-KW"/>
</dbReference>
<evidence type="ECO:0000256" key="5">
    <source>
        <dbReference type="ARBA" id="ARBA00022827"/>
    </source>
</evidence>
<keyword evidence="2" id="KW-0285">Flavoprotein</keyword>
<dbReference type="InterPro" id="IPR017927">
    <property type="entry name" value="FAD-bd_FR_type"/>
</dbReference>
<feature type="domain" description="2Fe-2S ferredoxin-type" evidence="9">
    <location>
        <begin position="275"/>
        <end position="363"/>
    </location>
</feature>
<dbReference type="GO" id="GO:0050660">
    <property type="term" value="F:flavin adenine dinucleotide binding"/>
    <property type="evidence" value="ECO:0007669"/>
    <property type="project" value="TreeGrafter"/>
</dbReference>
<keyword evidence="5" id="KW-0274">FAD</keyword>
<dbReference type="GO" id="GO:0046872">
    <property type="term" value="F:metal ion binding"/>
    <property type="evidence" value="ECO:0007669"/>
    <property type="project" value="UniProtKB-KW"/>
</dbReference>
<evidence type="ECO:0000313" key="12">
    <source>
        <dbReference type="Proteomes" id="UP000199437"/>
    </source>
</evidence>
<dbReference type="PROSITE" id="PS00197">
    <property type="entry name" value="2FE2S_FER_1"/>
    <property type="match status" value="1"/>
</dbReference>
<dbReference type="SUPFAM" id="SSF63380">
    <property type="entry name" value="Riboflavin synthase domain-like"/>
    <property type="match status" value="1"/>
</dbReference>
<dbReference type="AlphaFoldDB" id="A0A1I0RPQ9"/>
<dbReference type="InterPro" id="IPR039261">
    <property type="entry name" value="FNR_nucleotide-bd"/>
</dbReference>
<dbReference type="PRINTS" id="PR00406">
    <property type="entry name" value="CYTB5RDTASE"/>
</dbReference>
<evidence type="ECO:0000313" key="11">
    <source>
        <dbReference type="EMBL" id="SEW43259.1"/>
    </source>
</evidence>
<keyword evidence="12" id="KW-1185">Reference proteome</keyword>
<keyword evidence="3" id="KW-0001">2Fe-2S</keyword>
<keyword evidence="8" id="KW-0411">Iron-sulfur</keyword>
<evidence type="ECO:0000256" key="7">
    <source>
        <dbReference type="ARBA" id="ARBA00023004"/>
    </source>
</evidence>
<dbReference type="CDD" id="cd00207">
    <property type="entry name" value="fer2"/>
    <property type="match status" value="1"/>
</dbReference>
<dbReference type="InterPro" id="IPR001041">
    <property type="entry name" value="2Fe-2S_ferredoxin-type"/>
</dbReference>
<dbReference type="Pfam" id="PF00111">
    <property type="entry name" value="Fer2"/>
    <property type="match status" value="1"/>
</dbReference>
<dbReference type="Gene3D" id="3.10.20.30">
    <property type="match status" value="1"/>
</dbReference>
<dbReference type="InterPro" id="IPR036010">
    <property type="entry name" value="2Fe-2S_ferredoxin-like_sf"/>
</dbReference>
<keyword evidence="7" id="KW-0408">Iron</keyword>
<sequence length="363" mass="39734">MAFGLFKKKKKETKENIPSGFLKLKVNKVVKETADAVSIHFEQPEDGKIFYKAGQYFTIMVNINGKDERRSYSLCSSPYTDELPAVGVKRVEGGLVSNYLNSEVKAGDELLVVPPMGNFTTEFTTANDRHLVLFGGGSGITPLISIAKSALSQEPNTKVTLVYANRDEDSIIFKSEIESLSANEQFEVKHVLESIPAGWNGFSGRISQPLIEQVLASVDVTKIECFTCGPAPMMDVVLDSLAVLGVDSSRVHKESFVSTKLEENKKESAEELVAREVTVVLDDEEYKFTVNPDESILEKGLDEGLNLPFSCQSGLCTSCRGKCLSGKVKMDESEGLTEAELEEGFVLPCVAHPLTDDVKIEIG</sequence>
<dbReference type="OrthoDB" id="9789468at2"/>
<dbReference type="EMBL" id="FOIR01000005">
    <property type="protein sequence ID" value="SEW43259.1"/>
    <property type="molecule type" value="Genomic_DNA"/>
</dbReference>
<gene>
    <name evidence="11" type="ORF">SAMN05216290_3953</name>
</gene>
<dbReference type="InterPro" id="IPR012675">
    <property type="entry name" value="Beta-grasp_dom_sf"/>
</dbReference>
<dbReference type="Gene3D" id="2.40.30.10">
    <property type="entry name" value="Translation factors"/>
    <property type="match status" value="1"/>
</dbReference>
<dbReference type="Pfam" id="PF00970">
    <property type="entry name" value="FAD_binding_6"/>
    <property type="match status" value="1"/>
</dbReference>
<dbReference type="Gene3D" id="3.40.50.80">
    <property type="entry name" value="Nucleotide-binding domain of ferredoxin-NADP reductase (FNR) module"/>
    <property type="match status" value="1"/>
</dbReference>
<evidence type="ECO:0000256" key="2">
    <source>
        <dbReference type="ARBA" id="ARBA00022630"/>
    </source>
</evidence>
<dbReference type="InterPro" id="IPR008333">
    <property type="entry name" value="Cbr1-like_FAD-bd_dom"/>
</dbReference>